<comment type="caution">
    <text evidence="2">The sequence shown here is derived from an EMBL/GenBank/DDBJ whole genome shotgun (WGS) entry which is preliminary data.</text>
</comment>
<feature type="domain" description="TNase-like" evidence="1">
    <location>
        <begin position="60"/>
        <end position="151"/>
    </location>
</feature>
<dbReference type="EC" id="3.1.31.1" evidence="2"/>
<dbReference type="Proteomes" id="UP000077428">
    <property type="component" value="Unassembled WGS sequence"/>
</dbReference>
<name>A0A166BM45_METOA</name>
<dbReference type="GO" id="GO:1990599">
    <property type="term" value="F:3' overhang single-stranded DNA endodeoxyribonuclease activity"/>
    <property type="evidence" value="ECO:0007669"/>
    <property type="project" value="UniProtKB-EC"/>
</dbReference>
<proteinExistence type="predicted"/>
<dbReference type="RefSeq" id="WP_063720174.1">
    <property type="nucleotide sequence ID" value="NZ_CABMAB010000002.1"/>
</dbReference>
<protein>
    <submittedName>
        <fullName evidence="2">Thermonuclease</fullName>
        <ecNumber evidence="2">3.1.31.1</ecNumber>
    </submittedName>
</protein>
<accession>A0A166BM45</accession>
<dbReference type="PATRIC" id="fig|66851.6.peg.516"/>
<dbReference type="InterPro" id="IPR035437">
    <property type="entry name" value="SNase_OB-fold_sf"/>
</dbReference>
<dbReference type="InterPro" id="IPR016071">
    <property type="entry name" value="Staphylococal_nuclease_OB-fold"/>
</dbReference>
<dbReference type="Gene3D" id="3.40.10.10">
    <property type="entry name" value="DNA Methylphosphotriester Repair Domain"/>
    <property type="match status" value="1"/>
</dbReference>
<dbReference type="PROSITE" id="PS50830">
    <property type="entry name" value="TNASE_3"/>
    <property type="match status" value="1"/>
</dbReference>
<dbReference type="SMART" id="SM00318">
    <property type="entry name" value="SNc"/>
    <property type="match status" value="1"/>
</dbReference>
<dbReference type="InterPro" id="IPR035451">
    <property type="entry name" value="Ada-like_dom_sf"/>
</dbReference>
<sequence length="239" mass="26527">MKIEKKHILIIIGVLMIVCAISAVDAYTGTGFSHDIPLSKYSDSSYKNILDKYNDTECEAEVSGICTRVVDGDTIYVDGVGKVRFVGVNTPENGVEGGDVSKYFVQKLCMNQEVGLDIDDSKQQDKYGRTLAVVIIDDKNLNEMLLKEGLAEIMYIPPSEFDPYSWSNGSTDINEHAHSKSTDTSSDSSGKYVASMNSDKFHKPSCRWAEKIYEQNKISFNSRESAINNGYQPCKVCNP</sequence>
<dbReference type="OrthoDB" id="3327at2157"/>
<evidence type="ECO:0000259" key="1">
    <source>
        <dbReference type="PROSITE" id="PS50830"/>
    </source>
</evidence>
<keyword evidence="2" id="KW-0378">Hydrolase</keyword>
<dbReference type="SUPFAM" id="SSF50199">
    <property type="entry name" value="Staphylococcal nuclease"/>
    <property type="match status" value="1"/>
</dbReference>
<dbReference type="EMBL" id="LWMU01000048">
    <property type="protein sequence ID" value="KZX13543.1"/>
    <property type="molecule type" value="Genomic_DNA"/>
</dbReference>
<dbReference type="STRING" id="66851.MBORA_04510"/>
<evidence type="ECO:0000313" key="2">
    <source>
        <dbReference type="EMBL" id="KZX13543.1"/>
    </source>
</evidence>
<dbReference type="SUPFAM" id="SSF57884">
    <property type="entry name" value="Ada DNA repair protein, N-terminal domain (N-Ada 10)"/>
    <property type="match status" value="1"/>
</dbReference>
<evidence type="ECO:0000313" key="3">
    <source>
        <dbReference type="Proteomes" id="UP000077428"/>
    </source>
</evidence>
<keyword evidence="3" id="KW-1185">Reference proteome</keyword>
<dbReference type="Pfam" id="PF00565">
    <property type="entry name" value="SNase"/>
    <property type="match status" value="1"/>
</dbReference>
<reference evidence="3" key="1">
    <citation type="journal article" date="2016" name="Genome Announc.">
        <title>Draft Genome Sequences of Methanobrevibacter curvatus DSM11111, Methanobrevibacter cuticularis DSM11139, Methanobrevibacter filiformis DSM11501, and Methanobrevibacter oralis DSM7256.</title>
        <authorList>
            <person name="Poehlein A."/>
            <person name="Seedorf H."/>
        </authorList>
    </citation>
    <scope>NUCLEOTIDE SEQUENCE [LARGE SCALE GENOMIC DNA]</scope>
    <source>
        <strain evidence="3">DSM 7256 / JCM 30027 / ZR</strain>
    </source>
</reference>
<dbReference type="AlphaFoldDB" id="A0A166BM45"/>
<gene>
    <name evidence="2" type="primary">nucH</name>
    <name evidence="2" type="ORF">MBORA_04510</name>
</gene>
<organism evidence="2 3">
    <name type="scientific">Methanobrevibacter oralis</name>
    <dbReference type="NCBI Taxonomy" id="66851"/>
    <lineage>
        <taxon>Archaea</taxon>
        <taxon>Methanobacteriati</taxon>
        <taxon>Methanobacteriota</taxon>
        <taxon>Methanomada group</taxon>
        <taxon>Methanobacteria</taxon>
        <taxon>Methanobacteriales</taxon>
        <taxon>Methanobacteriaceae</taxon>
        <taxon>Methanobrevibacter</taxon>
    </lineage>
</organism>
<dbReference type="Gene3D" id="2.40.50.90">
    <property type="match status" value="1"/>
</dbReference>